<evidence type="ECO:0000256" key="5">
    <source>
        <dbReference type="ARBA" id="ARBA00022989"/>
    </source>
</evidence>
<feature type="transmembrane region" description="Helical" evidence="7">
    <location>
        <begin position="74"/>
        <end position="95"/>
    </location>
</feature>
<feature type="domain" description="ABC transmembrane type-1" evidence="8">
    <location>
        <begin position="70"/>
        <end position="290"/>
    </location>
</feature>
<dbReference type="CDD" id="cd06261">
    <property type="entry name" value="TM_PBP2"/>
    <property type="match status" value="1"/>
</dbReference>
<dbReference type="RefSeq" id="WP_013932767.1">
    <property type="nucleotide sequence ID" value="NC_015707.1"/>
</dbReference>
<evidence type="ECO:0000256" key="4">
    <source>
        <dbReference type="ARBA" id="ARBA00022692"/>
    </source>
</evidence>
<gene>
    <name evidence="9" type="ORF">Theth_1502</name>
</gene>
<evidence type="ECO:0000313" key="10">
    <source>
        <dbReference type="Proteomes" id="UP000006804"/>
    </source>
</evidence>
<keyword evidence="5 7" id="KW-1133">Transmembrane helix</keyword>
<evidence type="ECO:0000256" key="7">
    <source>
        <dbReference type="RuleBase" id="RU363032"/>
    </source>
</evidence>
<keyword evidence="3" id="KW-1003">Cell membrane</keyword>
<dbReference type="GO" id="GO:0005886">
    <property type="term" value="C:plasma membrane"/>
    <property type="evidence" value="ECO:0007669"/>
    <property type="project" value="UniProtKB-SubCell"/>
</dbReference>
<evidence type="ECO:0000256" key="1">
    <source>
        <dbReference type="ARBA" id="ARBA00004651"/>
    </source>
</evidence>
<dbReference type="EMBL" id="CP002351">
    <property type="protein sequence ID" value="AEH51555.1"/>
    <property type="molecule type" value="Genomic_DNA"/>
</dbReference>
<dbReference type="GO" id="GO:0055085">
    <property type="term" value="P:transmembrane transport"/>
    <property type="evidence" value="ECO:0007669"/>
    <property type="project" value="InterPro"/>
</dbReference>
<evidence type="ECO:0000313" key="9">
    <source>
        <dbReference type="EMBL" id="AEH51555.1"/>
    </source>
</evidence>
<dbReference type="InterPro" id="IPR000515">
    <property type="entry name" value="MetI-like"/>
</dbReference>
<organism evidence="9 10">
    <name type="scientific">Pseudothermotoga thermarum DSM 5069</name>
    <dbReference type="NCBI Taxonomy" id="688269"/>
    <lineage>
        <taxon>Bacteria</taxon>
        <taxon>Thermotogati</taxon>
        <taxon>Thermotogota</taxon>
        <taxon>Thermotogae</taxon>
        <taxon>Thermotogales</taxon>
        <taxon>Thermotogaceae</taxon>
        <taxon>Pseudothermotoga</taxon>
    </lineage>
</organism>
<proteinExistence type="inferred from homology"/>
<sequence precursor="true">MRITKSKDRILAILFILPSIALVAIFVYMFIGWTGFVSLVNWRDIHPDFTFVGLANYKRLFQHFRFIVSMKNTAIFTALFLSSSIVIGLLLAILLDRKVRFEWVFRTIYLFPMSISFVVTGVVWRWILNPGPGIESVGLNYLLEKIGLGFLKSGWYTDPRIGIKAVVIAATWQMSGYVMAMYLAGIRGIPTELYEAAQLDGATTFQVYRYVVLPLLKPITLGAIIVLGHISLKIFDLVFAMTGSGIGFSCDVPALFMYDTTFRGNYFSQGAAIAIVLLAFVAALIIPYLIYGMKTEVQR</sequence>
<dbReference type="PANTHER" id="PTHR30193:SF42">
    <property type="entry name" value="ABC TRANSPORTER PERMEASE PROTEIN"/>
    <property type="match status" value="1"/>
</dbReference>
<dbReference type="STRING" id="688269.Theth_1502"/>
<dbReference type="Pfam" id="PF00528">
    <property type="entry name" value="BPD_transp_1"/>
    <property type="match status" value="1"/>
</dbReference>
<accession>F7YXC1</accession>
<dbReference type="PATRIC" id="fig|688269.3.peg.1550"/>
<dbReference type="Gene3D" id="1.10.3720.10">
    <property type="entry name" value="MetI-like"/>
    <property type="match status" value="1"/>
</dbReference>
<dbReference type="SUPFAM" id="SSF161098">
    <property type="entry name" value="MetI-like"/>
    <property type="match status" value="1"/>
</dbReference>
<dbReference type="HOGENOM" id="CLU_016047_0_0_0"/>
<dbReference type="OrthoDB" id="9807129at2"/>
<comment type="subcellular location">
    <subcellularLocation>
        <location evidence="1 7">Cell membrane</location>
        <topology evidence="1 7">Multi-pass membrane protein</topology>
    </subcellularLocation>
</comment>
<feature type="transmembrane region" description="Helical" evidence="7">
    <location>
        <begin position="12"/>
        <end position="33"/>
    </location>
</feature>
<dbReference type="InterPro" id="IPR035906">
    <property type="entry name" value="MetI-like_sf"/>
</dbReference>
<feature type="transmembrane region" description="Helical" evidence="7">
    <location>
        <begin position="270"/>
        <end position="291"/>
    </location>
</feature>
<evidence type="ECO:0000259" key="8">
    <source>
        <dbReference type="PROSITE" id="PS50928"/>
    </source>
</evidence>
<evidence type="ECO:0000256" key="6">
    <source>
        <dbReference type="ARBA" id="ARBA00023136"/>
    </source>
</evidence>
<name>F7YXC1_9THEM</name>
<evidence type="ECO:0000256" key="3">
    <source>
        <dbReference type="ARBA" id="ARBA00022475"/>
    </source>
</evidence>
<dbReference type="AlphaFoldDB" id="F7YXC1"/>
<comment type="similarity">
    <text evidence="7">Belongs to the binding-protein-dependent transport system permease family.</text>
</comment>
<dbReference type="Proteomes" id="UP000006804">
    <property type="component" value="Chromosome"/>
</dbReference>
<feature type="transmembrane region" description="Helical" evidence="7">
    <location>
        <begin position="107"/>
        <end position="127"/>
    </location>
</feature>
<dbReference type="eggNOG" id="COG1175">
    <property type="taxonomic scope" value="Bacteria"/>
</dbReference>
<dbReference type="PROSITE" id="PS50928">
    <property type="entry name" value="ABC_TM1"/>
    <property type="match status" value="1"/>
</dbReference>
<reference evidence="9 10" key="1">
    <citation type="submission" date="2010-11" db="EMBL/GenBank/DDBJ databases">
        <title>The complete genome of Thermotoga thermarum DSM 5069.</title>
        <authorList>
            <consortium name="US DOE Joint Genome Institute (JGI-PGF)"/>
            <person name="Lucas S."/>
            <person name="Copeland A."/>
            <person name="Lapidus A."/>
            <person name="Bruce D."/>
            <person name="Goodwin L."/>
            <person name="Pitluck S."/>
            <person name="Kyrpides N."/>
            <person name="Mavromatis K."/>
            <person name="Ivanova N."/>
            <person name="Zeytun A."/>
            <person name="Brettin T."/>
            <person name="Detter J.C."/>
            <person name="Tapia R."/>
            <person name="Han C."/>
            <person name="Land M."/>
            <person name="Hauser L."/>
            <person name="Markowitz V."/>
            <person name="Cheng J.-F."/>
            <person name="Hugenholtz P."/>
            <person name="Woyke T."/>
            <person name="Wu D."/>
            <person name="Spring S."/>
            <person name="Schroeder M."/>
            <person name="Brambilla E."/>
            <person name="Klenk H.-P."/>
            <person name="Eisen J.A."/>
        </authorList>
    </citation>
    <scope>NUCLEOTIDE SEQUENCE [LARGE SCALE GENOMIC DNA]</scope>
    <source>
        <strain evidence="9 10">DSM 5069</strain>
    </source>
</reference>
<keyword evidence="10" id="KW-1185">Reference proteome</keyword>
<keyword evidence="2 7" id="KW-0813">Transport</keyword>
<keyword evidence="4 7" id="KW-0812">Transmembrane</keyword>
<evidence type="ECO:0000256" key="2">
    <source>
        <dbReference type="ARBA" id="ARBA00022448"/>
    </source>
</evidence>
<protein>
    <submittedName>
        <fullName evidence="9">Carbohydrate ABC transporter membrane protein 1, CUT1 family</fullName>
    </submittedName>
</protein>
<keyword evidence="6 7" id="KW-0472">Membrane</keyword>
<feature type="transmembrane region" description="Helical" evidence="7">
    <location>
        <begin position="161"/>
        <end position="186"/>
    </location>
</feature>
<dbReference type="InterPro" id="IPR051393">
    <property type="entry name" value="ABC_transporter_permease"/>
</dbReference>
<dbReference type="KEGG" id="tta:Theth_1502"/>
<dbReference type="PANTHER" id="PTHR30193">
    <property type="entry name" value="ABC TRANSPORTER PERMEASE PROTEIN"/>
    <property type="match status" value="1"/>
</dbReference>
<feature type="transmembrane region" description="Helical" evidence="7">
    <location>
        <begin position="207"/>
        <end position="231"/>
    </location>
</feature>